<proteinExistence type="predicted"/>
<evidence type="ECO:0000256" key="6">
    <source>
        <dbReference type="ARBA" id="ARBA00037345"/>
    </source>
</evidence>
<accession>A0AAJ5SQU8</accession>
<evidence type="ECO:0000313" key="9">
    <source>
        <dbReference type="Proteomes" id="UP001209279"/>
    </source>
</evidence>
<evidence type="ECO:0000313" key="8">
    <source>
        <dbReference type="EMBL" id="UXZ43641.1"/>
    </source>
</evidence>
<dbReference type="SMART" id="SM00342">
    <property type="entry name" value="HTH_ARAC"/>
    <property type="match status" value="1"/>
</dbReference>
<evidence type="ECO:0000256" key="4">
    <source>
        <dbReference type="ARBA" id="ARBA00023159"/>
    </source>
</evidence>
<evidence type="ECO:0000256" key="2">
    <source>
        <dbReference type="ARBA" id="ARBA00023015"/>
    </source>
</evidence>
<dbReference type="GO" id="GO:0005737">
    <property type="term" value="C:cytoplasm"/>
    <property type="evidence" value="ECO:0007669"/>
    <property type="project" value="UniProtKB-SubCell"/>
</dbReference>
<dbReference type="GO" id="GO:0003700">
    <property type="term" value="F:DNA-binding transcription factor activity"/>
    <property type="evidence" value="ECO:0007669"/>
    <property type="project" value="InterPro"/>
</dbReference>
<feature type="domain" description="HTH araC/xylS-type" evidence="7">
    <location>
        <begin position="172"/>
        <end position="269"/>
    </location>
</feature>
<dbReference type="Gene3D" id="1.10.10.60">
    <property type="entry name" value="Homeodomain-like"/>
    <property type="match status" value="2"/>
</dbReference>
<dbReference type="InterPro" id="IPR037923">
    <property type="entry name" value="HTH-like"/>
</dbReference>
<keyword evidence="4" id="KW-0010">Activator</keyword>
<dbReference type="Pfam" id="PF02311">
    <property type="entry name" value="AraC_binding"/>
    <property type="match status" value="1"/>
</dbReference>
<dbReference type="PROSITE" id="PS01124">
    <property type="entry name" value="HTH_ARAC_FAMILY_2"/>
    <property type="match status" value="1"/>
</dbReference>
<evidence type="ECO:0000259" key="7">
    <source>
        <dbReference type="PROSITE" id="PS01124"/>
    </source>
</evidence>
<sequence>MPTSSSEIWHDPALPYVESRRACHSRACYKAHSHPTFSIGAVDAGASHFTGAAEGRVRLMPGTLVLVPAQRVHACNPVPGKAWSYQMLHLDATWLRSLRLESGVGAGEPGAAARIVRSKAMYRQFCALNALLFSEARLIEKEAALVAFIGDHDFSAHPQLMPAPALRPSLLRELITQVEAHDLAGVNLERLARQVGMGRYQLIRAFAAATGMTPHAYLLNARVNQARQLLRQGQALADIAYTLGFADQAHFQRVFKAHAGVTPGLYRSALPHRGEAAHT</sequence>
<dbReference type="InterPro" id="IPR003313">
    <property type="entry name" value="AraC-bd"/>
</dbReference>
<protein>
    <submittedName>
        <fullName evidence="8">AraC family transcriptional regulator</fullName>
    </submittedName>
</protein>
<reference evidence="8" key="1">
    <citation type="submission" date="2021-08" db="EMBL/GenBank/DDBJ databases">
        <authorList>
            <person name="Yaryura P.M."/>
            <person name="Bianco M.I."/>
            <person name="Morais C."/>
            <person name="Setubal J.C."/>
        </authorList>
    </citation>
    <scope>NUCLEOTIDE SEQUENCE</scope>
    <source>
        <strain evidence="8">AP1</strain>
    </source>
</reference>
<dbReference type="PANTHER" id="PTHR46796:SF2">
    <property type="entry name" value="TRANSCRIPTIONAL REGULATORY PROTEIN"/>
    <property type="match status" value="1"/>
</dbReference>
<dbReference type="SUPFAM" id="SSF46689">
    <property type="entry name" value="Homeodomain-like"/>
    <property type="match status" value="2"/>
</dbReference>
<comment type="subcellular location">
    <subcellularLocation>
        <location evidence="1">Cytoplasm</location>
    </subcellularLocation>
</comment>
<dbReference type="PROSITE" id="PS00041">
    <property type="entry name" value="HTH_ARAC_FAMILY_1"/>
    <property type="match status" value="1"/>
</dbReference>
<dbReference type="Proteomes" id="UP001209279">
    <property type="component" value="Chromosome"/>
</dbReference>
<dbReference type="InterPro" id="IPR050204">
    <property type="entry name" value="AraC_XylS_family_regulators"/>
</dbReference>
<evidence type="ECO:0000256" key="3">
    <source>
        <dbReference type="ARBA" id="ARBA00023125"/>
    </source>
</evidence>
<dbReference type="AlphaFoldDB" id="A0AAJ5SQU8"/>
<keyword evidence="2" id="KW-0805">Transcription regulation</keyword>
<dbReference type="InterPro" id="IPR018060">
    <property type="entry name" value="HTH_AraC"/>
</dbReference>
<name>A0AAJ5SQU8_9PSED</name>
<dbReference type="RefSeq" id="WP_110604624.1">
    <property type="nucleotide sequence ID" value="NZ_CP083803.1"/>
</dbReference>
<evidence type="ECO:0000256" key="5">
    <source>
        <dbReference type="ARBA" id="ARBA00023163"/>
    </source>
</evidence>
<dbReference type="SUPFAM" id="SSF51215">
    <property type="entry name" value="Regulatory protein AraC"/>
    <property type="match status" value="1"/>
</dbReference>
<dbReference type="PANTHER" id="PTHR46796">
    <property type="entry name" value="HTH-TYPE TRANSCRIPTIONAL ACTIVATOR RHAS-RELATED"/>
    <property type="match status" value="1"/>
</dbReference>
<gene>
    <name evidence="8" type="ORF">K7K07_16335</name>
</gene>
<keyword evidence="5" id="KW-0804">Transcription</keyword>
<dbReference type="GO" id="GO:0009893">
    <property type="term" value="P:positive regulation of metabolic process"/>
    <property type="evidence" value="ECO:0007669"/>
    <property type="project" value="UniProtKB-ARBA"/>
</dbReference>
<keyword evidence="3" id="KW-0238">DNA-binding</keyword>
<dbReference type="InterPro" id="IPR009057">
    <property type="entry name" value="Homeodomain-like_sf"/>
</dbReference>
<dbReference type="InterPro" id="IPR018062">
    <property type="entry name" value="HTH_AraC-typ_CS"/>
</dbReference>
<dbReference type="Pfam" id="PF12833">
    <property type="entry name" value="HTH_18"/>
    <property type="match status" value="1"/>
</dbReference>
<dbReference type="InterPro" id="IPR020449">
    <property type="entry name" value="Tscrpt_reg_AraC-type_HTH"/>
</dbReference>
<comment type="function">
    <text evidence="6">Regulatory protein of the TOL plasmid xyl operons. XylS activates the xylXYZLTEGFJQKIH operon required for the degradation of toluene, m-xylene and p-xylene.</text>
</comment>
<dbReference type="PRINTS" id="PR00032">
    <property type="entry name" value="HTHARAC"/>
</dbReference>
<dbReference type="GO" id="GO:0043565">
    <property type="term" value="F:sequence-specific DNA binding"/>
    <property type="evidence" value="ECO:0007669"/>
    <property type="project" value="InterPro"/>
</dbReference>
<dbReference type="EMBL" id="CP083803">
    <property type="protein sequence ID" value="UXZ43641.1"/>
    <property type="molecule type" value="Genomic_DNA"/>
</dbReference>
<organism evidence="8 9">
    <name type="scientific">Pseudomonas soli</name>
    <dbReference type="NCBI Taxonomy" id="1306993"/>
    <lineage>
        <taxon>Bacteria</taxon>
        <taxon>Pseudomonadati</taxon>
        <taxon>Pseudomonadota</taxon>
        <taxon>Gammaproteobacteria</taxon>
        <taxon>Pseudomonadales</taxon>
        <taxon>Pseudomonadaceae</taxon>
        <taxon>Pseudomonas</taxon>
    </lineage>
</organism>
<evidence type="ECO:0000256" key="1">
    <source>
        <dbReference type="ARBA" id="ARBA00004496"/>
    </source>
</evidence>